<dbReference type="PANTHER" id="PTHR11562:SF17">
    <property type="entry name" value="RE54080P-RELATED"/>
    <property type="match status" value="1"/>
</dbReference>
<dbReference type="GO" id="GO:0005886">
    <property type="term" value="C:plasma membrane"/>
    <property type="evidence" value="ECO:0007669"/>
    <property type="project" value="TreeGrafter"/>
</dbReference>
<reference evidence="7" key="1">
    <citation type="submission" date="2021-05" db="EMBL/GenBank/DDBJ databases">
        <authorList>
            <person name="Pietrasiak N."/>
            <person name="Ward R."/>
            <person name="Stajich J.E."/>
            <person name="Kurbessoian T."/>
        </authorList>
    </citation>
    <scope>NUCLEOTIDE SEQUENCE</scope>
    <source>
        <strain evidence="7">GSE-NOS-MK-12-04C</strain>
    </source>
</reference>
<keyword evidence="3 5" id="KW-1133">Transmembrane helix</keyword>
<proteinExistence type="predicted"/>
<feature type="domain" description="Cation efflux protein transmembrane" evidence="6">
    <location>
        <begin position="13"/>
        <end position="199"/>
    </location>
</feature>
<dbReference type="Pfam" id="PF01545">
    <property type="entry name" value="Cation_efflux"/>
    <property type="match status" value="1"/>
</dbReference>
<evidence type="ECO:0000256" key="2">
    <source>
        <dbReference type="ARBA" id="ARBA00022692"/>
    </source>
</evidence>
<evidence type="ECO:0000256" key="5">
    <source>
        <dbReference type="SAM" id="Phobius"/>
    </source>
</evidence>
<feature type="transmembrane region" description="Helical" evidence="5">
    <location>
        <begin position="149"/>
        <end position="173"/>
    </location>
</feature>
<feature type="transmembrane region" description="Helical" evidence="5">
    <location>
        <begin position="12"/>
        <end position="33"/>
    </location>
</feature>
<evidence type="ECO:0000256" key="3">
    <source>
        <dbReference type="ARBA" id="ARBA00022989"/>
    </source>
</evidence>
<dbReference type="NCBIfam" id="TIGR01297">
    <property type="entry name" value="CDF"/>
    <property type="match status" value="1"/>
</dbReference>
<dbReference type="GO" id="GO:0005385">
    <property type="term" value="F:zinc ion transmembrane transporter activity"/>
    <property type="evidence" value="ECO:0007669"/>
    <property type="project" value="TreeGrafter"/>
</dbReference>
<dbReference type="Proteomes" id="UP000729701">
    <property type="component" value="Unassembled WGS sequence"/>
</dbReference>
<name>A0A951UTX2_9CYAN</name>
<evidence type="ECO:0000256" key="4">
    <source>
        <dbReference type="ARBA" id="ARBA00023136"/>
    </source>
</evidence>
<feature type="transmembrane region" description="Helical" evidence="5">
    <location>
        <begin position="179"/>
        <end position="197"/>
    </location>
</feature>
<evidence type="ECO:0000313" key="7">
    <source>
        <dbReference type="EMBL" id="MBW4668981.1"/>
    </source>
</evidence>
<comment type="caution">
    <text evidence="7">The sequence shown here is derived from an EMBL/GenBank/DDBJ whole genome shotgun (WGS) entry which is preliminary data.</text>
</comment>
<protein>
    <submittedName>
        <fullName evidence="7">Cation diffusion facilitator family transporter</fullName>
    </submittedName>
</protein>
<dbReference type="EMBL" id="JAHHGZ010000017">
    <property type="protein sequence ID" value="MBW4668981.1"/>
    <property type="molecule type" value="Genomic_DNA"/>
</dbReference>
<gene>
    <name evidence="7" type="ORF">KME60_16540</name>
</gene>
<dbReference type="InterPro" id="IPR027469">
    <property type="entry name" value="Cation_efflux_TMD_sf"/>
</dbReference>
<reference evidence="7" key="2">
    <citation type="journal article" date="2022" name="Microbiol. Resour. Announc.">
        <title>Metagenome Sequencing to Explore Phylogenomics of Terrestrial Cyanobacteria.</title>
        <authorList>
            <person name="Ward R.D."/>
            <person name="Stajich J.E."/>
            <person name="Johansen J.R."/>
            <person name="Huntemann M."/>
            <person name="Clum A."/>
            <person name="Foster B."/>
            <person name="Foster B."/>
            <person name="Roux S."/>
            <person name="Palaniappan K."/>
            <person name="Varghese N."/>
            <person name="Mukherjee S."/>
            <person name="Reddy T.B.K."/>
            <person name="Daum C."/>
            <person name="Copeland A."/>
            <person name="Chen I.A."/>
            <person name="Ivanova N.N."/>
            <person name="Kyrpides N.C."/>
            <person name="Shapiro N."/>
            <person name="Eloe-Fadrosh E.A."/>
            <person name="Pietrasiak N."/>
        </authorList>
    </citation>
    <scope>NUCLEOTIDE SEQUENCE</scope>
    <source>
        <strain evidence="7">GSE-NOS-MK-12-04C</strain>
    </source>
</reference>
<keyword evidence="2 5" id="KW-0812">Transmembrane</keyword>
<feature type="transmembrane region" description="Helical" evidence="5">
    <location>
        <begin position="117"/>
        <end position="137"/>
    </location>
</feature>
<evidence type="ECO:0000259" key="6">
    <source>
        <dbReference type="Pfam" id="PF01545"/>
    </source>
</evidence>
<dbReference type="AlphaFoldDB" id="A0A951UTX2"/>
<dbReference type="PANTHER" id="PTHR11562">
    <property type="entry name" value="CATION EFFLUX PROTEIN/ ZINC TRANSPORTER"/>
    <property type="match status" value="1"/>
</dbReference>
<comment type="subcellular location">
    <subcellularLocation>
        <location evidence="1">Membrane</location>
        <topology evidence="1">Multi-pass membrane protein</topology>
    </subcellularLocation>
</comment>
<dbReference type="InterPro" id="IPR050681">
    <property type="entry name" value="CDF/SLC30A"/>
</dbReference>
<dbReference type="InterPro" id="IPR058533">
    <property type="entry name" value="Cation_efflux_TM"/>
</dbReference>
<evidence type="ECO:0000256" key="1">
    <source>
        <dbReference type="ARBA" id="ARBA00004141"/>
    </source>
</evidence>
<keyword evidence="4 5" id="KW-0472">Membrane</keyword>
<feature type="transmembrane region" description="Helical" evidence="5">
    <location>
        <begin position="45"/>
        <end position="63"/>
    </location>
</feature>
<accession>A0A951UTX2</accession>
<sequence length="243" mass="25954">MQSNQVQQKVQALWTALVILSIFFCVELSAGIWSHSLSLLADAEHILADVAALGLALLAIWLSESISKRTIFGRYRLEVLAALANGIGLACVAGWIVKEALVRLQSPTTEILGVPMLVTALIGLGVNTFNVFCLHGCSHHDLNIRGAFLHLLADVASSVGAVLAAIAVIWLNWTWADGVISLGVAGLIALFAAYLVIQSVNCLRGQVADIPNASCFCNLPAGDCDDQKNAEKLLFPSLQELIR</sequence>
<dbReference type="SUPFAM" id="SSF161111">
    <property type="entry name" value="Cation efflux protein transmembrane domain-like"/>
    <property type="match status" value="1"/>
</dbReference>
<dbReference type="InterPro" id="IPR002524">
    <property type="entry name" value="Cation_efflux"/>
</dbReference>
<feature type="transmembrane region" description="Helical" evidence="5">
    <location>
        <begin position="75"/>
        <end position="97"/>
    </location>
</feature>
<evidence type="ECO:0000313" key="8">
    <source>
        <dbReference type="Proteomes" id="UP000729701"/>
    </source>
</evidence>
<dbReference type="Gene3D" id="1.20.1510.10">
    <property type="entry name" value="Cation efflux protein transmembrane domain"/>
    <property type="match status" value="1"/>
</dbReference>
<organism evidence="7 8">
    <name type="scientific">Cyanomargarita calcarea GSE-NOS-MK-12-04C</name>
    <dbReference type="NCBI Taxonomy" id="2839659"/>
    <lineage>
        <taxon>Bacteria</taxon>
        <taxon>Bacillati</taxon>
        <taxon>Cyanobacteriota</taxon>
        <taxon>Cyanophyceae</taxon>
        <taxon>Nostocales</taxon>
        <taxon>Cyanomargaritaceae</taxon>
        <taxon>Cyanomargarita</taxon>
    </lineage>
</organism>